<feature type="signal peptide" evidence="2">
    <location>
        <begin position="1"/>
        <end position="23"/>
    </location>
</feature>
<feature type="compositionally biased region" description="Low complexity" evidence="1">
    <location>
        <begin position="19"/>
        <end position="32"/>
    </location>
</feature>
<dbReference type="RefSeq" id="WP_267892326.1">
    <property type="nucleotide sequence ID" value="NZ_BCMM01000022.1"/>
</dbReference>
<evidence type="ECO:0000256" key="1">
    <source>
        <dbReference type="SAM" id="MobiDB-lite"/>
    </source>
</evidence>
<dbReference type="Proteomes" id="UP000067448">
    <property type="component" value="Unassembled WGS sequence"/>
</dbReference>
<organism evidence="3 4">
    <name type="scientific">Streptomyces scabiei</name>
    <dbReference type="NCBI Taxonomy" id="1930"/>
    <lineage>
        <taxon>Bacteria</taxon>
        <taxon>Bacillati</taxon>
        <taxon>Actinomycetota</taxon>
        <taxon>Actinomycetes</taxon>
        <taxon>Kitasatosporales</taxon>
        <taxon>Streptomycetaceae</taxon>
        <taxon>Streptomyces</taxon>
    </lineage>
</organism>
<proteinExistence type="predicted"/>
<name>A0A117EEP0_STRSC</name>
<reference evidence="4" key="1">
    <citation type="submission" date="2015-11" db="EMBL/GenBank/DDBJ databases">
        <authorList>
            <consortium name="Cross-ministerial Strategic Innovation Promotion Program (SIP) consortium"/>
            <person name="Tomihama T."/>
            <person name="Ikenaga M."/>
            <person name="Sakai M."/>
            <person name="Okubo T."/>
            <person name="Ikeda S."/>
        </authorList>
    </citation>
    <scope>NUCLEOTIDE SEQUENCE [LARGE SCALE GENOMIC DNA]</scope>
    <source>
        <strain evidence="4">S58</strain>
    </source>
</reference>
<accession>A0A117EEP0</accession>
<reference evidence="4" key="3">
    <citation type="submission" date="2016-02" db="EMBL/GenBank/DDBJ databases">
        <title>Draft genome of pathogenic Streptomyces sp. in Japan.</title>
        <authorList>
            <person name="Tomihama T."/>
            <person name="Ikenaga M."/>
            <person name="Sakai M."/>
            <person name="Okubo T."/>
            <person name="Ikeda S."/>
        </authorList>
    </citation>
    <scope>NUCLEOTIDE SEQUENCE [LARGE SCALE GENOMIC DNA]</scope>
    <source>
        <strain evidence="4">S58</strain>
    </source>
</reference>
<evidence type="ECO:0008006" key="5">
    <source>
        <dbReference type="Google" id="ProtNLM"/>
    </source>
</evidence>
<evidence type="ECO:0000313" key="4">
    <source>
        <dbReference type="Proteomes" id="UP000067448"/>
    </source>
</evidence>
<evidence type="ECO:0000256" key="2">
    <source>
        <dbReference type="SAM" id="SignalP"/>
    </source>
</evidence>
<dbReference type="AlphaFoldDB" id="A0A117EEP0"/>
<sequence length="43" mass="4122">MRRGLTRLAALLALAVATPAAGAADGSSSPVATTTAGKVRGGR</sequence>
<feature type="chain" id="PRO_5007148205" description="Secreted protein" evidence="2">
    <location>
        <begin position="24"/>
        <end position="43"/>
    </location>
</feature>
<gene>
    <name evidence="3" type="ORF">SsS58_04748</name>
</gene>
<dbReference type="EMBL" id="BCMM01000022">
    <property type="protein sequence ID" value="GAQ64355.1"/>
    <property type="molecule type" value="Genomic_DNA"/>
</dbReference>
<evidence type="ECO:0000313" key="3">
    <source>
        <dbReference type="EMBL" id="GAQ64355.1"/>
    </source>
</evidence>
<protein>
    <recommendedName>
        <fullName evidence="5">Secreted protein</fullName>
    </recommendedName>
</protein>
<reference evidence="3 4" key="2">
    <citation type="journal article" date="2016" name="Genome Announc.">
        <title>Draft Genome Sequences of Streptomyces scabiei S58, Streptomyces turgidiscabies T45, and Streptomyces acidiscabies a10, the Pathogens of Potato Common Scab, Isolated in Japan.</title>
        <authorList>
            <person name="Tomihama T."/>
            <person name="Nishi Y."/>
            <person name="Sakai M."/>
            <person name="Ikenaga M."/>
            <person name="Okubo T."/>
            <person name="Ikeda S."/>
        </authorList>
    </citation>
    <scope>NUCLEOTIDE SEQUENCE [LARGE SCALE GENOMIC DNA]</scope>
    <source>
        <strain evidence="3 4">S58</strain>
    </source>
</reference>
<comment type="caution">
    <text evidence="3">The sequence shown here is derived from an EMBL/GenBank/DDBJ whole genome shotgun (WGS) entry which is preliminary data.</text>
</comment>
<keyword evidence="2" id="KW-0732">Signal</keyword>
<feature type="region of interest" description="Disordered" evidence="1">
    <location>
        <begin position="19"/>
        <end position="43"/>
    </location>
</feature>